<proteinExistence type="predicted"/>
<dbReference type="Gene3D" id="3.30.420.40">
    <property type="match status" value="1"/>
</dbReference>
<dbReference type="Pfam" id="PF00480">
    <property type="entry name" value="ROK"/>
    <property type="match status" value="1"/>
</dbReference>
<reference evidence="1" key="1">
    <citation type="submission" date="2018-06" db="EMBL/GenBank/DDBJ databases">
        <authorList>
            <person name="Zhirakovskaya E."/>
        </authorList>
    </citation>
    <scope>NUCLEOTIDE SEQUENCE</scope>
</reference>
<dbReference type="InterPro" id="IPR043129">
    <property type="entry name" value="ATPase_NBD"/>
</dbReference>
<keyword evidence="1" id="KW-0418">Kinase</keyword>
<feature type="non-terminal residue" evidence="1">
    <location>
        <position position="91"/>
    </location>
</feature>
<organism evidence="1">
    <name type="scientific">hydrothermal vent metagenome</name>
    <dbReference type="NCBI Taxonomy" id="652676"/>
    <lineage>
        <taxon>unclassified sequences</taxon>
        <taxon>metagenomes</taxon>
        <taxon>ecological metagenomes</taxon>
    </lineage>
</organism>
<dbReference type="AlphaFoldDB" id="A0A3B1C9U2"/>
<dbReference type="InterPro" id="IPR000600">
    <property type="entry name" value="ROK"/>
</dbReference>
<dbReference type="CDD" id="cd23763">
    <property type="entry name" value="ASKHA_ATPase_ROK"/>
    <property type="match status" value="1"/>
</dbReference>
<dbReference type="GO" id="GO:0016301">
    <property type="term" value="F:kinase activity"/>
    <property type="evidence" value="ECO:0007669"/>
    <property type="project" value="UniProtKB-KW"/>
</dbReference>
<gene>
    <name evidence="1" type="ORF">MNBD_IGNAVI01-1090</name>
</gene>
<sequence>MTNVTLGIDIGGTNTVFGIVTEKGEIVFKESIPTNRMKPAEDLFERIFNTFDESFKKYSHQYNLVGIGVGAPDGNYYKGSIENPPNLNWGY</sequence>
<name>A0A3B1C9U2_9ZZZZ</name>
<dbReference type="EMBL" id="UOGD01000175">
    <property type="protein sequence ID" value="VAX20724.1"/>
    <property type="molecule type" value="Genomic_DNA"/>
</dbReference>
<protein>
    <submittedName>
        <fullName evidence="1">ROK family sugar kinase or transcriptional regulator</fullName>
    </submittedName>
</protein>
<evidence type="ECO:0000313" key="1">
    <source>
        <dbReference type="EMBL" id="VAX20724.1"/>
    </source>
</evidence>
<dbReference type="SUPFAM" id="SSF53067">
    <property type="entry name" value="Actin-like ATPase domain"/>
    <property type="match status" value="1"/>
</dbReference>
<accession>A0A3B1C9U2</accession>
<keyword evidence="1" id="KW-0808">Transferase</keyword>